<feature type="chain" id="PRO_5038753176" description="Phospholipase" evidence="2">
    <location>
        <begin position="22"/>
        <end position="211"/>
    </location>
</feature>
<evidence type="ECO:0008006" key="5">
    <source>
        <dbReference type="Google" id="ProtNLM"/>
    </source>
</evidence>
<keyword evidence="1" id="KW-0472">Membrane</keyword>
<comment type="caution">
    <text evidence="3">The sequence shown here is derived from an EMBL/GenBank/DDBJ whole genome shotgun (WGS) entry which is preliminary data.</text>
</comment>
<organism evidence="3 4">
    <name type="scientific">Jiangella anatolica</name>
    <dbReference type="NCBI Taxonomy" id="2670374"/>
    <lineage>
        <taxon>Bacteria</taxon>
        <taxon>Bacillati</taxon>
        <taxon>Actinomycetota</taxon>
        <taxon>Actinomycetes</taxon>
        <taxon>Jiangellales</taxon>
        <taxon>Jiangellaceae</taxon>
        <taxon>Jiangella</taxon>
    </lineage>
</organism>
<evidence type="ECO:0000313" key="3">
    <source>
        <dbReference type="EMBL" id="PZF79565.1"/>
    </source>
</evidence>
<keyword evidence="2" id="KW-0732">Signal</keyword>
<feature type="transmembrane region" description="Helical" evidence="1">
    <location>
        <begin position="182"/>
        <end position="202"/>
    </location>
</feature>
<dbReference type="EMBL" id="POTW01000130">
    <property type="protein sequence ID" value="PZF79565.1"/>
    <property type="molecule type" value="Genomic_DNA"/>
</dbReference>
<accession>A0A2W2AWN7</accession>
<dbReference type="GO" id="GO:0004623">
    <property type="term" value="F:phospholipase A2 activity"/>
    <property type="evidence" value="ECO:0007669"/>
    <property type="project" value="InterPro"/>
</dbReference>
<protein>
    <recommendedName>
        <fullName evidence="5">Phospholipase</fullName>
    </recommendedName>
</protein>
<keyword evidence="4" id="KW-1185">Reference proteome</keyword>
<dbReference type="GO" id="GO:0006644">
    <property type="term" value="P:phospholipid metabolic process"/>
    <property type="evidence" value="ECO:0007669"/>
    <property type="project" value="InterPro"/>
</dbReference>
<proteinExistence type="predicted"/>
<evidence type="ECO:0000256" key="2">
    <source>
        <dbReference type="SAM" id="SignalP"/>
    </source>
</evidence>
<evidence type="ECO:0000313" key="4">
    <source>
        <dbReference type="Proteomes" id="UP000248764"/>
    </source>
</evidence>
<evidence type="ECO:0000256" key="1">
    <source>
        <dbReference type="SAM" id="Phobius"/>
    </source>
</evidence>
<sequence length="211" mass="21585">MRNRIGLLLAAILASFALTGAGQVQTPSAPQNEPAAHAVAVLTGRGAAAAGSDSDLAAALPADFAAVMGYRPVAVTEPDGSVHLTDPDGGCSWLGDTTYDFGRACRSHDLGYDLLRYATVKGGELGPWARRAVDDRFAADLRARCAAVDGGAGCAALARVTAGAVGFNSWRQGYGNPGDEAVWPYLVSAVLIAGAAVGPSIAQRFRGRGSR</sequence>
<reference evidence="3 4" key="1">
    <citation type="submission" date="2018-01" db="EMBL/GenBank/DDBJ databases">
        <title>Draft genome sequence of Jiangella sp. GTF31.</title>
        <authorList>
            <person name="Sahin N."/>
            <person name="Ay H."/>
            <person name="Saygin H."/>
        </authorList>
    </citation>
    <scope>NUCLEOTIDE SEQUENCE [LARGE SCALE GENOMIC DNA]</scope>
    <source>
        <strain evidence="3 4">GTF31</strain>
    </source>
</reference>
<keyword evidence="1" id="KW-0812">Transmembrane</keyword>
<keyword evidence="1" id="KW-1133">Transmembrane helix</keyword>
<dbReference type="RefSeq" id="WP_111258409.1">
    <property type="nucleotide sequence ID" value="NZ_POTW01000130.1"/>
</dbReference>
<dbReference type="SUPFAM" id="SSF48619">
    <property type="entry name" value="Phospholipase A2, PLA2"/>
    <property type="match status" value="1"/>
</dbReference>
<dbReference type="Proteomes" id="UP000248764">
    <property type="component" value="Unassembled WGS sequence"/>
</dbReference>
<feature type="signal peptide" evidence="2">
    <location>
        <begin position="1"/>
        <end position="21"/>
    </location>
</feature>
<name>A0A2W2AWN7_9ACTN</name>
<dbReference type="Gene3D" id="1.20.90.10">
    <property type="entry name" value="Phospholipase A2 domain"/>
    <property type="match status" value="1"/>
</dbReference>
<dbReference type="InterPro" id="IPR036444">
    <property type="entry name" value="PLipase_A2_dom_sf"/>
</dbReference>
<dbReference type="GO" id="GO:0050482">
    <property type="term" value="P:arachidonate secretion"/>
    <property type="evidence" value="ECO:0007669"/>
    <property type="project" value="InterPro"/>
</dbReference>
<gene>
    <name evidence="3" type="ORF">C1I92_30550</name>
</gene>
<dbReference type="AlphaFoldDB" id="A0A2W2AWN7"/>